<gene>
    <name evidence="2" type="ORF">EYC80_008656</name>
</gene>
<dbReference type="AlphaFoldDB" id="A0A5N6K1C3"/>
<dbReference type="Proteomes" id="UP000326757">
    <property type="component" value="Unassembled WGS sequence"/>
</dbReference>
<feature type="region of interest" description="Disordered" evidence="1">
    <location>
        <begin position="175"/>
        <end position="266"/>
    </location>
</feature>
<name>A0A5N6K1C3_MONLA</name>
<evidence type="ECO:0000256" key="1">
    <source>
        <dbReference type="SAM" id="MobiDB-lite"/>
    </source>
</evidence>
<evidence type="ECO:0000313" key="2">
    <source>
        <dbReference type="EMBL" id="KAB8295834.1"/>
    </source>
</evidence>
<comment type="caution">
    <text evidence="2">The sequence shown here is derived from an EMBL/GenBank/DDBJ whole genome shotgun (WGS) entry which is preliminary data.</text>
</comment>
<feature type="compositionally biased region" description="Polar residues" evidence="1">
    <location>
        <begin position="211"/>
        <end position="220"/>
    </location>
</feature>
<keyword evidence="3" id="KW-1185">Reference proteome</keyword>
<sequence length="266" mass="30629">MRSQPESAIRALQEKLVKASNELHEEEVYCKLEKTIPANVDACEKNSEWDRNNKSCISWINNVAELEDLLPIEEDGEPDKDSLVWELWYEYSNEESVCPWTIESEIFLLNHNLSETQISKGGIRPKNSRDWAELFLGLNDPEESLEQNLEWLKAYMEREILETFDTKIMSDESSNHLNTLQSCKEEKKEPEREWAKLDNEPQKPTKPVMTRSLQPTFQESQAHKKRDASHMQAGRRSDTITGKALKRSAGDSPCGPLHGETRSAKP</sequence>
<feature type="compositionally biased region" description="Basic and acidic residues" evidence="1">
    <location>
        <begin position="183"/>
        <end position="203"/>
    </location>
</feature>
<dbReference type="EMBL" id="VIGI01000009">
    <property type="protein sequence ID" value="KAB8295834.1"/>
    <property type="molecule type" value="Genomic_DNA"/>
</dbReference>
<accession>A0A5N6K1C3</accession>
<reference evidence="2 3" key="1">
    <citation type="submission" date="2019-06" db="EMBL/GenBank/DDBJ databases">
        <title>Genome Sequence of the Brown Rot Fungal Pathogen Monilinia laxa.</title>
        <authorList>
            <person name="De Miccolis Angelini R.M."/>
            <person name="Landi L."/>
            <person name="Abate D."/>
            <person name="Pollastro S."/>
            <person name="Romanazzi G."/>
            <person name="Faretra F."/>
        </authorList>
    </citation>
    <scope>NUCLEOTIDE SEQUENCE [LARGE SCALE GENOMIC DNA]</scope>
    <source>
        <strain evidence="2 3">Mlax316</strain>
    </source>
</reference>
<proteinExistence type="predicted"/>
<protein>
    <submittedName>
        <fullName evidence="2">Uncharacterized protein</fullName>
    </submittedName>
</protein>
<evidence type="ECO:0000313" key="3">
    <source>
        <dbReference type="Proteomes" id="UP000326757"/>
    </source>
</evidence>
<organism evidence="2 3">
    <name type="scientific">Monilinia laxa</name>
    <name type="common">Brown rot fungus</name>
    <name type="synonym">Sclerotinia laxa</name>
    <dbReference type="NCBI Taxonomy" id="61186"/>
    <lineage>
        <taxon>Eukaryota</taxon>
        <taxon>Fungi</taxon>
        <taxon>Dikarya</taxon>
        <taxon>Ascomycota</taxon>
        <taxon>Pezizomycotina</taxon>
        <taxon>Leotiomycetes</taxon>
        <taxon>Helotiales</taxon>
        <taxon>Sclerotiniaceae</taxon>
        <taxon>Monilinia</taxon>
    </lineage>
</organism>